<sequence length="71" mass="8642">MNNVIGCQFLDNGNRRVWYFRNTSQVVEYPKLPLRIRFQFFDAHNRKIRGKDEQGEMKKAIDHYRKLRGIK</sequence>
<dbReference type="EMBL" id="RHFN01000038">
    <property type="protein sequence ID" value="ROU09856.1"/>
    <property type="molecule type" value="Genomic_DNA"/>
</dbReference>
<evidence type="ECO:0000313" key="1">
    <source>
        <dbReference type="EMBL" id="ROU09856.1"/>
    </source>
</evidence>
<organism evidence="1 2">
    <name type="scientific">Kluyvera ascorbata</name>
    <dbReference type="NCBI Taxonomy" id="51288"/>
    <lineage>
        <taxon>Bacteria</taxon>
        <taxon>Pseudomonadati</taxon>
        <taxon>Pseudomonadota</taxon>
        <taxon>Gammaproteobacteria</taxon>
        <taxon>Enterobacterales</taxon>
        <taxon>Enterobacteriaceae</taxon>
        <taxon>Kluyvera</taxon>
    </lineage>
</organism>
<proteinExistence type="predicted"/>
<dbReference type="Proteomes" id="UP000268051">
    <property type="component" value="Unassembled WGS sequence"/>
</dbReference>
<protein>
    <submittedName>
        <fullName evidence="1">Uncharacterized protein</fullName>
    </submittedName>
</protein>
<dbReference type="RefSeq" id="WP_123652699.1">
    <property type="nucleotide sequence ID" value="NZ_RHFN01000038.1"/>
</dbReference>
<evidence type="ECO:0000313" key="2">
    <source>
        <dbReference type="Proteomes" id="UP000268051"/>
    </source>
</evidence>
<gene>
    <name evidence="1" type="ORF">EB837_23660</name>
</gene>
<accession>A0A3N2RR19</accession>
<comment type="caution">
    <text evidence="1">The sequence shown here is derived from an EMBL/GenBank/DDBJ whole genome shotgun (WGS) entry which is preliminary data.</text>
</comment>
<name>A0A3N2RR19_9ENTR</name>
<reference evidence="1 2" key="1">
    <citation type="submission" date="2018-10" db="EMBL/GenBank/DDBJ databases">
        <title>Horizontal transference of carbapenem resistance between Klebsiella pneumoniae and Kluyvera ascorbata during abdominal infection: a case report.</title>
        <authorList>
            <person name="Raro O.H.F."/>
            <person name="Lima-Morales D."/>
            <person name="Barth A.L."/>
            <person name="Paim T.G.S."/>
            <person name="Mott M.P."/>
            <person name="Riche C.V.W."/>
            <person name="Teixeira U.F."/>
            <person name="Waechter F."/>
            <person name="Dias C.A.G."/>
        </authorList>
    </citation>
    <scope>NUCLEOTIDE SEQUENCE [LARGE SCALE GENOMIC DNA]</scope>
    <source>
        <strain evidence="1 2">OT2</strain>
    </source>
</reference>
<dbReference type="OrthoDB" id="6628843at2"/>
<dbReference type="AlphaFoldDB" id="A0A3N2RR19"/>